<feature type="signal peptide" evidence="2">
    <location>
        <begin position="1"/>
        <end position="28"/>
    </location>
</feature>
<accession>A0A420FWZ9</accession>
<evidence type="ECO:0000313" key="4">
    <source>
        <dbReference type="Proteomes" id="UP000283709"/>
    </source>
</evidence>
<comment type="caution">
    <text evidence="3">The sequence shown here is derived from an EMBL/GenBank/DDBJ whole genome shotgun (WGS) entry which is preliminary data.</text>
</comment>
<dbReference type="RefSeq" id="WP_120347557.1">
    <property type="nucleotide sequence ID" value="NZ_JAQQFL010000044.1"/>
</dbReference>
<feature type="compositionally biased region" description="Basic and acidic residues" evidence="1">
    <location>
        <begin position="61"/>
        <end position="74"/>
    </location>
</feature>
<feature type="chain" id="PRO_5019050112" description="DUF4148 domain-containing protein" evidence="2">
    <location>
        <begin position="29"/>
        <end position="108"/>
    </location>
</feature>
<sequence length="108" mass="11019">MTSSPAKKWAVLLASVVLSVASVAPAFAQTDASAPAADATNAAKPSAASKAAARAQRKAARKEARAKKNAELKQLESNGYNPSRNDPNYPTNLQNAQKKAAAGAAASQ</sequence>
<gene>
    <name evidence="3" type="ORF">BCY88_34965</name>
</gene>
<feature type="compositionally biased region" description="Low complexity" evidence="1">
    <location>
        <begin position="30"/>
        <end position="54"/>
    </location>
</feature>
<dbReference type="EMBL" id="MCAS01000036">
    <property type="protein sequence ID" value="RKF37455.1"/>
    <property type="molecule type" value="Genomic_DNA"/>
</dbReference>
<keyword evidence="2" id="KW-0732">Signal</keyword>
<dbReference type="AlphaFoldDB" id="A0A420FWZ9"/>
<evidence type="ECO:0000256" key="1">
    <source>
        <dbReference type="SAM" id="MobiDB-lite"/>
    </source>
</evidence>
<proteinExistence type="predicted"/>
<organism evidence="3 4">
    <name type="scientific">Paraburkholderia fungorum</name>
    <dbReference type="NCBI Taxonomy" id="134537"/>
    <lineage>
        <taxon>Bacteria</taxon>
        <taxon>Pseudomonadati</taxon>
        <taxon>Pseudomonadota</taxon>
        <taxon>Betaproteobacteria</taxon>
        <taxon>Burkholderiales</taxon>
        <taxon>Burkholderiaceae</taxon>
        <taxon>Paraburkholderia</taxon>
    </lineage>
</organism>
<feature type="region of interest" description="Disordered" evidence="1">
    <location>
        <begin position="30"/>
        <end position="108"/>
    </location>
</feature>
<feature type="compositionally biased region" description="Polar residues" evidence="1">
    <location>
        <begin position="75"/>
        <end position="95"/>
    </location>
</feature>
<reference evidence="3 4" key="1">
    <citation type="submission" date="2016-07" db="EMBL/GenBank/DDBJ databases">
        <title>Genome analysis of Burkholderia fungorum ES3-20.</title>
        <authorList>
            <person name="Xu D."/>
            <person name="Yao R."/>
            <person name="Zheng S."/>
        </authorList>
    </citation>
    <scope>NUCLEOTIDE SEQUENCE [LARGE SCALE GENOMIC DNA]</scope>
    <source>
        <strain evidence="3 4">ES3-20</strain>
    </source>
</reference>
<dbReference type="Proteomes" id="UP000283709">
    <property type="component" value="Unassembled WGS sequence"/>
</dbReference>
<feature type="compositionally biased region" description="Low complexity" evidence="1">
    <location>
        <begin position="96"/>
        <end position="108"/>
    </location>
</feature>
<evidence type="ECO:0000256" key="2">
    <source>
        <dbReference type="SAM" id="SignalP"/>
    </source>
</evidence>
<evidence type="ECO:0008006" key="5">
    <source>
        <dbReference type="Google" id="ProtNLM"/>
    </source>
</evidence>
<protein>
    <recommendedName>
        <fullName evidence="5">DUF4148 domain-containing protein</fullName>
    </recommendedName>
</protein>
<evidence type="ECO:0000313" key="3">
    <source>
        <dbReference type="EMBL" id="RKF37455.1"/>
    </source>
</evidence>
<name>A0A420FWZ9_9BURK</name>